<dbReference type="Proteomes" id="UP000036923">
    <property type="component" value="Unassembled WGS sequence"/>
</dbReference>
<dbReference type="PIRSF" id="PIRSF006593">
    <property type="entry name" value="UCP006593"/>
    <property type="match status" value="1"/>
</dbReference>
<organism evidence="2 3">
    <name type="scientific">Pseudobacteroides cellulosolvens ATCC 35603 = DSM 2933</name>
    <dbReference type="NCBI Taxonomy" id="398512"/>
    <lineage>
        <taxon>Bacteria</taxon>
        <taxon>Bacillati</taxon>
        <taxon>Bacillota</taxon>
        <taxon>Clostridia</taxon>
        <taxon>Eubacteriales</taxon>
        <taxon>Oscillospiraceae</taxon>
        <taxon>Pseudobacteroides</taxon>
    </lineage>
</organism>
<proteinExistence type="predicted"/>
<comment type="caution">
    <text evidence="2">The sequence shown here is derived from an EMBL/GenBank/DDBJ whole genome shotgun (WGS) entry which is preliminary data.</text>
</comment>
<dbReference type="AlphaFoldDB" id="A0A0L6JQZ0"/>
<sequence length="287" mass="31743">MRVEADCIPCYLKQGISTLRIAGIPDKEISKTINNVLGIISELSLDGVPGYNSTIVLKKIYDMIGIVDPYKKAKIQWNDYALGQYGLFCKLVEESDDRLHKAFKIAVAGNIIDMGITPDFDVALAMNEITDREFDLDDYNELKSMLEESKNVMIIGDNSGEIVFDMVLVEELKRLGLNVIYSVKGGPMLNDSTMEDAIQVGLTSICEVVDTGNDLLGVVFEKSSPKFMEAFQKADVIISKGQANFESLEGDKRAGDKTFFVLRAKCPLVAKCLGVNFGDIVLKRNRS</sequence>
<dbReference type="InterPro" id="IPR002791">
    <property type="entry name" value="ARMT1-like_metal-bd"/>
</dbReference>
<feature type="domain" description="Damage-control phosphatase ARMT1-like metal-binding" evidence="1">
    <location>
        <begin position="5"/>
        <end position="280"/>
    </location>
</feature>
<dbReference type="STRING" id="398512.Bccel_3525"/>
<dbReference type="Gene3D" id="3.40.50.10880">
    <property type="entry name" value="Uncharacterised protein PF01937, DUF89, domain 3"/>
    <property type="match status" value="1"/>
</dbReference>
<dbReference type="EMBL" id="LGTC01000001">
    <property type="protein sequence ID" value="KNY28251.1"/>
    <property type="molecule type" value="Genomic_DNA"/>
</dbReference>
<keyword evidence="3" id="KW-1185">Reference proteome</keyword>
<dbReference type="InterPro" id="IPR036075">
    <property type="entry name" value="ARMT-1-like_metal-bd_sf"/>
</dbReference>
<dbReference type="Gene3D" id="1.10.285.20">
    <property type="entry name" value="Uncharacterised protein PF01937, DUF89, domain 2"/>
    <property type="match status" value="1"/>
</dbReference>
<protein>
    <recommendedName>
        <fullName evidence="1">Damage-control phosphatase ARMT1-like metal-binding domain-containing protein</fullName>
    </recommendedName>
</protein>
<dbReference type="RefSeq" id="WP_036944619.1">
    <property type="nucleotide sequence ID" value="NZ_JQKC01000033.1"/>
</dbReference>
<dbReference type="Pfam" id="PF01937">
    <property type="entry name" value="ARMT1-like_dom"/>
    <property type="match status" value="1"/>
</dbReference>
<dbReference type="eggNOG" id="COG1578">
    <property type="taxonomic scope" value="Bacteria"/>
</dbReference>
<dbReference type="SUPFAM" id="SSF111321">
    <property type="entry name" value="AF1104-like"/>
    <property type="match status" value="1"/>
</dbReference>
<evidence type="ECO:0000259" key="1">
    <source>
        <dbReference type="Pfam" id="PF01937"/>
    </source>
</evidence>
<reference evidence="3" key="1">
    <citation type="submission" date="2015-07" db="EMBL/GenBank/DDBJ databases">
        <title>Near-Complete Genome Sequence of the Cellulolytic Bacterium Bacteroides (Pseudobacteroides) cellulosolvens ATCC 35603.</title>
        <authorList>
            <person name="Dassa B."/>
            <person name="Utturkar S.M."/>
            <person name="Klingeman D.M."/>
            <person name="Hurt R.A."/>
            <person name="Keller M."/>
            <person name="Xu J."/>
            <person name="Reddy Y.H.K."/>
            <person name="Borovok I."/>
            <person name="Grinberg I.R."/>
            <person name="Lamed R."/>
            <person name="Zhivin O."/>
            <person name="Bayer E.A."/>
            <person name="Brown S.D."/>
        </authorList>
    </citation>
    <scope>NUCLEOTIDE SEQUENCE [LARGE SCALE GENOMIC DNA]</scope>
    <source>
        <strain evidence="3">DSM 2933</strain>
    </source>
</reference>
<evidence type="ECO:0000313" key="2">
    <source>
        <dbReference type="EMBL" id="KNY28251.1"/>
    </source>
</evidence>
<gene>
    <name evidence="2" type="ORF">Bccel_3525</name>
</gene>
<dbReference type="InterPro" id="IPR014444">
    <property type="entry name" value="PH1575-like"/>
</dbReference>
<dbReference type="PATRIC" id="fig|398512.5.peg.3692"/>
<accession>A0A0L6JQZ0</accession>
<evidence type="ECO:0000313" key="3">
    <source>
        <dbReference type="Proteomes" id="UP000036923"/>
    </source>
</evidence>
<name>A0A0L6JQZ0_9FIRM</name>
<dbReference type="OrthoDB" id="9796465at2"/>